<comment type="similarity">
    <text evidence="2">Belongs to the uracil-DNA glycosylase (UDG) superfamily. Type 4 (UDGa) family.</text>
</comment>
<dbReference type="GO" id="GO:0051539">
    <property type="term" value="F:4 iron, 4 sulfur cluster binding"/>
    <property type="evidence" value="ECO:0007669"/>
    <property type="project" value="UniProtKB-KW"/>
</dbReference>
<evidence type="ECO:0000256" key="3">
    <source>
        <dbReference type="ARBA" id="ARBA00012030"/>
    </source>
</evidence>
<name>A0A1F4USK7_UNCKA</name>
<dbReference type="NCBIfam" id="TIGR00758">
    <property type="entry name" value="UDG_fam4"/>
    <property type="match status" value="1"/>
</dbReference>
<dbReference type="Gene3D" id="3.40.470.10">
    <property type="entry name" value="Uracil-DNA glycosylase-like domain"/>
    <property type="match status" value="1"/>
</dbReference>
<dbReference type="SMART" id="SM00987">
    <property type="entry name" value="UreE_C"/>
    <property type="match status" value="1"/>
</dbReference>
<evidence type="ECO:0000256" key="10">
    <source>
        <dbReference type="ARBA" id="ARBA00023014"/>
    </source>
</evidence>
<keyword evidence="11" id="KW-0234">DNA repair</keyword>
<dbReference type="GO" id="GO:0046872">
    <property type="term" value="F:metal ion binding"/>
    <property type="evidence" value="ECO:0007669"/>
    <property type="project" value="UniProtKB-KW"/>
</dbReference>
<organism evidence="13 14">
    <name type="scientific">candidate division WWE3 bacterium RIFCSPHIGHO2_01_FULL_42_13</name>
    <dbReference type="NCBI Taxonomy" id="1802617"/>
    <lineage>
        <taxon>Bacteria</taxon>
        <taxon>Katanobacteria</taxon>
    </lineage>
</organism>
<dbReference type="AlphaFoldDB" id="A0A1F4USK7"/>
<accession>A0A1F4USK7</accession>
<comment type="caution">
    <text evidence="13">The sequence shown here is derived from an EMBL/GenBank/DDBJ whole genome shotgun (WGS) entry which is preliminary data.</text>
</comment>
<proteinExistence type="inferred from homology"/>
<evidence type="ECO:0000256" key="11">
    <source>
        <dbReference type="ARBA" id="ARBA00023204"/>
    </source>
</evidence>
<keyword evidence="6" id="KW-0479">Metal-binding</keyword>
<dbReference type="EC" id="3.2.2.27" evidence="3"/>
<dbReference type="GO" id="GO:0006281">
    <property type="term" value="P:DNA repair"/>
    <property type="evidence" value="ECO:0007669"/>
    <property type="project" value="UniProtKB-KW"/>
</dbReference>
<keyword evidence="7" id="KW-0227">DNA damage</keyword>
<dbReference type="Proteomes" id="UP000176608">
    <property type="component" value="Unassembled WGS sequence"/>
</dbReference>
<evidence type="ECO:0000313" key="13">
    <source>
        <dbReference type="EMBL" id="OGC47934.1"/>
    </source>
</evidence>
<evidence type="ECO:0000313" key="14">
    <source>
        <dbReference type="Proteomes" id="UP000176608"/>
    </source>
</evidence>
<evidence type="ECO:0000256" key="5">
    <source>
        <dbReference type="ARBA" id="ARBA00022485"/>
    </source>
</evidence>
<dbReference type="SUPFAM" id="SSF52141">
    <property type="entry name" value="Uracil-DNA glycosylase-like"/>
    <property type="match status" value="1"/>
</dbReference>
<keyword evidence="9" id="KW-0408">Iron</keyword>
<feature type="domain" description="Uracil-DNA glycosylase-like" evidence="12">
    <location>
        <begin position="31"/>
        <end position="178"/>
    </location>
</feature>
<dbReference type="PANTHER" id="PTHR33693">
    <property type="entry name" value="TYPE-5 URACIL-DNA GLYCOSYLASE"/>
    <property type="match status" value="1"/>
</dbReference>
<dbReference type="InterPro" id="IPR051536">
    <property type="entry name" value="UDG_Type-4/5"/>
</dbReference>
<comment type="catalytic activity">
    <reaction evidence="1">
        <text>Hydrolyzes single-stranded DNA or mismatched double-stranded DNA and polynucleotides, releasing free uracil.</text>
        <dbReference type="EC" id="3.2.2.27"/>
    </reaction>
</comment>
<dbReference type="CDD" id="cd10030">
    <property type="entry name" value="UDG-F4_TTUDGA_SPO1dp_like"/>
    <property type="match status" value="1"/>
</dbReference>
<dbReference type="InterPro" id="IPR036895">
    <property type="entry name" value="Uracil-DNA_glycosylase-like_sf"/>
</dbReference>
<evidence type="ECO:0000256" key="8">
    <source>
        <dbReference type="ARBA" id="ARBA00022801"/>
    </source>
</evidence>
<evidence type="ECO:0000256" key="6">
    <source>
        <dbReference type="ARBA" id="ARBA00022723"/>
    </source>
</evidence>
<evidence type="ECO:0000256" key="1">
    <source>
        <dbReference type="ARBA" id="ARBA00001400"/>
    </source>
</evidence>
<keyword evidence="10" id="KW-0411">Iron-sulfur</keyword>
<evidence type="ECO:0000256" key="9">
    <source>
        <dbReference type="ARBA" id="ARBA00023004"/>
    </source>
</evidence>
<dbReference type="SMART" id="SM00986">
    <property type="entry name" value="UDG"/>
    <property type="match status" value="1"/>
</dbReference>
<dbReference type="STRING" id="1802617.A2886_01610"/>
<evidence type="ECO:0000256" key="2">
    <source>
        <dbReference type="ARBA" id="ARBA00006521"/>
    </source>
</evidence>
<evidence type="ECO:0000259" key="12">
    <source>
        <dbReference type="SMART" id="SM00986"/>
    </source>
</evidence>
<dbReference type="Pfam" id="PF03167">
    <property type="entry name" value="UDG"/>
    <property type="match status" value="1"/>
</dbReference>
<evidence type="ECO:0000256" key="7">
    <source>
        <dbReference type="ARBA" id="ARBA00022763"/>
    </source>
</evidence>
<reference evidence="13 14" key="1">
    <citation type="journal article" date="2016" name="Nat. Commun.">
        <title>Thousands of microbial genomes shed light on interconnected biogeochemical processes in an aquifer system.</title>
        <authorList>
            <person name="Anantharaman K."/>
            <person name="Brown C.T."/>
            <person name="Hug L.A."/>
            <person name="Sharon I."/>
            <person name="Castelle C.J."/>
            <person name="Probst A.J."/>
            <person name="Thomas B.C."/>
            <person name="Singh A."/>
            <person name="Wilkins M.J."/>
            <person name="Karaoz U."/>
            <person name="Brodie E.L."/>
            <person name="Williams K.H."/>
            <person name="Hubbard S.S."/>
            <person name="Banfield J.F."/>
        </authorList>
    </citation>
    <scope>NUCLEOTIDE SEQUENCE [LARGE SCALE GENOMIC DNA]</scope>
</reference>
<keyword evidence="8" id="KW-0378">Hydrolase</keyword>
<protein>
    <recommendedName>
        <fullName evidence="4">Type-4 uracil-DNA glycosylase</fullName>
        <ecNumber evidence="3">3.2.2.27</ecNumber>
    </recommendedName>
</protein>
<sequence length="210" mass="23353">MNKKALLAQVEKNVLTCRKCRLCEHAKNAVPGEGNIDSEIVFIGEAPGRTEDETGRPFVGRAGKLLENLLAEIGYKREDVWIGNIIKHRPPENRDPLPDEIAACQPYLKVQLEAIAPKLIITLGRFAMNYFYTDGKITRDHGTLRKSSDGKYLIFPVYHPAAALRNPDFGAVLKNDFLKIPEMLQFISKGEGDKMAEGDGKADEGQLGLF</sequence>
<dbReference type="EMBL" id="MEVA01000001">
    <property type="protein sequence ID" value="OGC47934.1"/>
    <property type="molecule type" value="Genomic_DNA"/>
</dbReference>
<gene>
    <name evidence="13" type="ORF">A2886_01610</name>
</gene>
<evidence type="ECO:0000256" key="4">
    <source>
        <dbReference type="ARBA" id="ARBA00019403"/>
    </source>
</evidence>
<dbReference type="PANTHER" id="PTHR33693:SF1">
    <property type="entry name" value="TYPE-4 URACIL-DNA GLYCOSYLASE"/>
    <property type="match status" value="1"/>
</dbReference>
<keyword evidence="5" id="KW-0004">4Fe-4S</keyword>
<dbReference type="InterPro" id="IPR005122">
    <property type="entry name" value="Uracil-DNA_glycosylase-like"/>
</dbReference>
<dbReference type="GO" id="GO:0004844">
    <property type="term" value="F:uracil DNA N-glycosylase activity"/>
    <property type="evidence" value="ECO:0007669"/>
    <property type="project" value="UniProtKB-EC"/>
</dbReference>
<dbReference type="InterPro" id="IPR005273">
    <property type="entry name" value="Ura-DNA_glyco_family4"/>
</dbReference>